<name>T1HEG2_RHOPR</name>
<dbReference type="Proteomes" id="UP000015103">
    <property type="component" value="Unassembled WGS sequence"/>
</dbReference>
<dbReference type="EnsemblMetazoa" id="RPRC002434-RA">
    <property type="protein sequence ID" value="RPRC002434-PA"/>
    <property type="gene ID" value="RPRC002434"/>
</dbReference>
<protein>
    <submittedName>
        <fullName evidence="1">Uncharacterized protein</fullName>
    </submittedName>
</protein>
<reference evidence="1" key="1">
    <citation type="submission" date="2015-05" db="UniProtKB">
        <authorList>
            <consortium name="EnsemblMetazoa"/>
        </authorList>
    </citation>
    <scope>IDENTIFICATION</scope>
</reference>
<sequence length="120" mass="13786">MKCTNNAVMLNNLAISGNLYQCMNTYSIQSFLNEYILTGVITLNNLNIEELTSYNILYSTDNLVSIILLISNEDFIEDEDEIVDEYSEDCLQDDLAEDMIDEEYFIDDMGDDDSEEDSFL</sequence>
<dbReference type="EMBL" id="ACPB03016486">
    <property type="status" value="NOT_ANNOTATED_CDS"/>
    <property type="molecule type" value="Genomic_DNA"/>
</dbReference>
<organism evidence="1 2">
    <name type="scientific">Rhodnius prolixus</name>
    <name type="common">Triatomid bug</name>
    <dbReference type="NCBI Taxonomy" id="13249"/>
    <lineage>
        <taxon>Eukaryota</taxon>
        <taxon>Metazoa</taxon>
        <taxon>Ecdysozoa</taxon>
        <taxon>Arthropoda</taxon>
        <taxon>Hexapoda</taxon>
        <taxon>Insecta</taxon>
        <taxon>Pterygota</taxon>
        <taxon>Neoptera</taxon>
        <taxon>Paraneoptera</taxon>
        <taxon>Hemiptera</taxon>
        <taxon>Heteroptera</taxon>
        <taxon>Panheteroptera</taxon>
        <taxon>Cimicomorpha</taxon>
        <taxon>Reduviidae</taxon>
        <taxon>Triatominae</taxon>
        <taxon>Rhodnius</taxon>
    </lineage>
</organism>
<dbReference type="InParanoid" id="T1HEG2"/>
<accession>T1HEG2</accession>
<evidence type="ECO:0000313" key="2">
    <source>
        <dbReference type="Proteomes" id="UP000015103"/>
    </source>
</evidence>
<dbReference type="AlphaFoldDB" id="T1HEG2"/>
<dbReference type="HOGENOM" id="CLU_2052495_0_0_1"/>
<keyword evidence="2" id="KW-1185">Reference proteome</keyword>
<proteinExistence type="predicted"/>
<evidence type="ECO:0000313" key="1">
    <source>
        <dbReference type="EnsemblMetazoa" id="RPRC002434-PA"/>
    </source>
</evidence>
<dbReference type="VEuPathDB" id="VectorBase:RPRC002434"/>